<dbReference type="AlphaFoldDB" id="C7M049"/>
<dbReference type="STRING" id="525909.Afer_1433"/>
<keyword evidence="2" id="KW-1133">Transmembrane helix</keyword>
<dbReference type="eggNOG" id="ENOG5031D3V">
    <property type="taxonomic scope" value="Bacteria"/>
</dbReference>
<organism evidence="3 4">
    <name type="scientific">Acidimicrobium ferrooxidans (strain DSM 10331 / JCM 15462 / NBRC 103882 / ICP)</name>
    <dbReference type="NCBI Taxonomy" id="525909"/>
    <lineage>
        <taxon>Bacteria</taxon>
        <taxon>Bacillati</taxon>
        <taxon>Actinomycetota</taxon>
        <taxon>Acidimicrobiia</taxon>
        <taxon>Acidimicrobiales</taxon>
        <taxon>Acidimicrobiaceae</taxon>
        <taxon>Acidimicrobium</taxon>
    </lineage>
</organism>
<feature type="transmembrane region" description="Helical" evidence="2">
    <location>
        <begin position="59"/>
        <end position="81"/>
    </location>
</feature>
<feature type="transmembrane region" description="Helical" evidence="2">
    <location>
        <begin position="93"/>
        <end position="118"/>
    </location>
</feature>
<evidence type="ECO:0000313" key="4">
    <source>
        <dbReference type="Proteomes" id="UP000000771"/>
    </source>
</evidence>
<dbReference type="HOGENOM" id="CLU_1465239_0_0_11"/>
<protein>
    <submittedName>
        <fullName evidence="3">Uncharacterized protein</fullName>
    </submittedName>
</protein>
<sequence>MGSSKHYTGPVTAALRRAMPLSRRERQIGYALVLIEAVVYTVLWIPVLDGHVKLTGHGILANPEFILAEGLVLMAITAIMIQRDRRRIAGGFAMLVAIGAGWGNLVIAAFPILAWGVFVGFKANPEVVAARRAAREARRSGKGKTGDGAATEGTLLPHRPTTASKRYTPPKRRATVRRRGTSSS</sequence>
<keyword evidence="4" id="KW-1185">Reference proteome</keyword>
<dbReference type="KEGG" id="afo:Afer_1433"/>
<dbReference type="EMBL" id="CP001631">
    <property type="protein sequence ID" value="ACU54357.1"/>
    <property type="molecule type" value="Genomic_DNA"/>
</dbReference>
<evidence type="ECO:0000256" key="1">
    <source>
        <dbReference type="SAM" id="MobiDB-lite"/>
    </source>
</evidence>
<accession>C7M049</accession>
<proteinExistence type="predicted"/>
<gene>
    <name evidence="3" type="ordered locus">Afer_1433</name>
</gene>
<name>C7M049_ACIFD</name>
<reference evidence="3 4" key="1">
    <citation type="journal article" date="2009" name="Stand. Genomic Sci.">
        <title>Complete genome sequence of Acidimicrobium ferrooxidans type strain (ICP).</title>
        <authorList>
            <person name="Clum A."/>
            <person name="Nolan M."/>
            <person name="Lang E."/>
            <person name="Glavina Del Rio T."/>
            <person name="Tice H."/>
            <person name="Copeland A."/>
            <person name="Cheng J.F."/>
            <person name="Lucas S."/>
            <person name="Chen F."/>
            <person name="Bruce D."/>
            <person name="Goodwin L."/>
            <person name="Pitluck S."/>
            <person name="Ivanova N."/>
            <person name="Mavrommatis K."/>
            <person name="Mikhailova N."/>
            <person name="Pati A."/>
            <person name="Chen A."/>
            <person name="Palaniappan K."/>
            <person name="Goker M."/>
            <person name="Spring S."/>
            <person name="Land M."/>
            <person name="Hauser L."/>
            <person name="Chang Y.J."/>
            <person name="Jeffries C.C."/>
            <person name="Chain P."/>
            <person name="Bristow J."/>
            <person name="Eisen J.A."/>
            <person name="Markowitz V."/>
            <person name="Hugenholtz P."/>
            <person name="Kyrpides N.C."/>
            <person name="Klenk H.P."/>
            <person name="Lapidus A."/>
        </authorList>
    </citation>
    <scope>NUCLEOTIDE SEQUENCE [LARGE SCALE GENOMIC DNA]</scope>
    <source>
        <strain evidence="4">DSM 10331 / JCM 15462 / NBRC 103882 / ICP</strain>
    </source>
</reference>
<keyword evidence="2" id="KW-0812">Transmembrane</keyword>
<evidence type="ECO:0000256" key="2">
    <source>
        <dbReference type="SAM" id="Phobius"/>
    </source>
</evidence>
<feature type="compositionally biased region" description="Basic residues" evidence="1">
    <location>
        <begin position="168"/>
        <end position="184"/>
    </location>
</feature>
<evidence type="ECO:0000313" key="3">
    <source>
        <dbReference type="EMBL" id="ACU54357.1"/>
    </source>
</evidence>
<feature type="transmembrane region" description="Helical" evidence="2">
    <location>
        <begin position="28"/>
        <end position="47"/>
    </location>
</feature>
<dbReference type="Proteomes" id="UP000000771">
    <property type="component" value="Chromosome"/>
</dbReference>
<feature type="region of interest" description="Disordered" evidence="1">
    <location>
        <begin position="135"/>
        <end position="184"/>
    </location>
</feature>
<keyword evidence="2" id="KW-0472">Membrane</keyword>